<keyword evidence="1" id="KW-1133">Transmembrane helix</keyword>
<accession>A0A6A3FT74</accession>
<comment type="caution">
    <text evidence="3">The sequence shown here is derived from an EMBL/GenBank/DDBJ whole genome shotgun (WGS) entry which is preliminary data.</text>
</comment>
<feature type="transmembrane region" description="Helical" evidence="1">
    <location>
        <begin position="613"/>
        <end position="637"/>
    </location>
</feature>
<reference evidence="3 4" key="1">
    <citation type="submission" date="2018-08" db="EMBL/GenBank/DDBJ databases">
        <title>Genomic investigation of the strawberry pathogen Phytophthora fragariae indicates pathogenicity is determined by transcriptional variation in three key races.</title>
        <authorList>
            <person name="Adams T.M."/>
            <person name="Armitage A.D."/>
            <person name="Sobczyk M.K."/>
            <person name="Bates H.J."/>
            <person name="Dunwell J.M."/>
            <person name="Nellist C.F."/>
            <person name="Harrison R.J."/>
        </authorList>
    </citation>
    <scope>NUCLEOTIDE SEQUENCE [LARGE SCALE GENOMIC DNA]</scope>
    <source>
        <strain evidence="3 4">NOV-9</strain>
    </source>
</reference>
<dbReference type="EMBL" id="QXGF01000076">
    <property type="protein sequence ID" value="KAE8947596.1"/>
    <property type="molecule type" value="Genomic_DNA"/>
</dbReference>
<feature type="transmembrane region" description="Helical" evidence="1">
    <location>
        <begin position="152"/>
        <end position="175"/>
    </location>
</feature>
<dbReference type="InterPro" id="IPR036047">
    <property type="entry name" value="F-box-like_dom_sf"/>
</dbReference>
<sequence>MLSPTAAAPWPKAGDRSAPTYELGDLLVSALKLLPARPPPRLSRSRSHGVLALEAGLALTSWLALQLGELPPRVHDLVGGLLLVSSAGVCYLGACHALRQSAHTQTHRLGALLLARSSPRSWPREKRRLFLEVCTWMASVLSLYIATHSGWVAIFAGAAMAGALALISDLLAAYLHLLETRLDPQQLNGIGGMLWLKVALPYACVGYIISDTGRTLHGFVLGEEDQERTEQLQSVDQLVFNYLLITLVGASLIIASELLLLCAPTRRAGIVLQGRIVDARKNWELHSLRSLVEVAGTFGATTMYYSSTNDMLLSLQLGTFCGVLLILSSELLASASRPRFVSPPSPQAAMEMPADHWVKLIPVVVMMLYFVSQVYAAIVRAASVPSSSLALMLCFVTVAAITLTVLALSGRRPSLMELGRVGRRLAAKICVGGITLIAPKVSHGLPGVAFSCGLSAFCIAFSRECWDDIEVNEGDELKEIACAVPEPLQTALAPISPIGTTSDDVAEPNRARPLPVMLLFAYIGSADTMGRCNFARPIYQRETQLGYVPGTLSGMLVTLGGEQVRSCARALPLNEAEKIEVENTQILPLPVMGLLGLVGAVAFNIIYTHLRSIEVAFVLATMSGVIFALVGDMFVIWKPTRKVGMILQERILYFKANFSSHSRRSWMEVVSLCGGWYLSYGFLWPGDLLVAVQFGTTAGIVACVCGELTMEYVAEAERRLIASVSARLSQDSQKDSTFLNLPYEVQFEVAHFLTAEDLLVARATCHKVNNMLKAESARFWLHASLRRIHRDHSTPERSRAHSISHRMGNRARSLVYEAITLVLPKLVGSRDPVQVLTSSNEFNRALKWVYLNADWIRKQSLPPLAKESEGQDNAVVSLITGDVAFDVFRHMPDKASLGIIVTRNEDFSIERVDVPSGIYDMIQRDPFSFVAAETLSTLEVFSHWHLTLVAFATMTLIFIGQFSSDVLRAYVLPESFTWWGVR</sequence>
<feature type="transmembrane region" description="Helical" evidence="1">
    <location>
        <begin position="239"/>
        <end position="262"/>
    </location>
</feature>
<evidence type="ECO:0000313" key="4">
    <source>
        <dbReference type="Proteomes" id="UP000429523"/>
    </source>
</evidence>
<organism evidence="3 4">
    <name type="scientific">Phytophthora fragariae</name>
    <dbReference type="NCBI Taxonomy" id="53985"/>
    <lineage>
        <taxon>Eukaryota</taxon>
        <taxon>Sar</taxon>
        <taxon>Stramenopiles</taxon>
        <taxon>Oomycota</taxon>
        <taxon>Peronosporomycetes</taxon>
        <taxon>Peronosporales</taxon>
        <taxon>Peronosporaceae</taxon>
        <taxon>Phytophthora</taxon>
    </lineage>
</organism>
<evidence type="ECO:0000259" key="2">
    <source>
        <dbReference type="PROSITE" id="PS50181"/>
    </source>
</evidence>
<proteinExistence type="predicted"/>
<feature type="transmembrane region" description="Helical" evidence="1">
    <location>
        <begin position="77"/>
        <end position="98"/>
    </location>
</feature>
<keyword evidence="1" id="KW-0472">Membrane</keyword>
<dbReference type="SUPFAM" id="SSF81383">
    <property type="entry name" value="F-box domain"/>
    <property type="match status" value="1"/>
</dbReference>
<name>A0A6A3FT74_9STRA</name>
<feature type="transmembrane region" description="Helical" evidence="1">
    <location>
        <begin position="357"/>
        <end position="378"/>
    </location>
</feature>
<dbReference type="InterPro" id="IPR001810">
    <property type="entry name" value="F-box_dom"/>
</dbReference>
<protein>
    <recommendedName>
        <fullName evidence="2">F-box domain-containing protein</fullName>
    </recommendedName>
</protein>
<feature type="transmembrane region" description="Helical" evidence="1">
    <location>
        <begin position="129"/>
        <end position="146"/>
    </location>
</feature>
<dbReference type="Proteomes" id="UP000429523">
    <property type="component" value="Unassembled WGS sequence"/>
</dbReference>
<feature type="transmembrane region" description="Helical" evidence="1">
    <location>
        <begin position="390"/>
        <end position="410"/>
    </location>
</feature>
<evidence type="ECO:0000256" key="1">
    <source>
        <dbReference type="SAM" id="Phobius"/>
    </source>
</evidence>
<keyword evidence="1" id="KW-0812">Transmembrane</keyword>
<dbReference type="PROSITE" id="PS50181">
    <property type="entry name" value="FBOX"/>
    <property type="match status" value="1"/>
</dbReference>
<feature type="transmembrane region" description="Helical" evidence="1">
    <location>
        <begin position="586"/>
        <end position="607"/>
    </location>
</feature>
<feature type="transmembrane region" description="Helical" evidence="1">
    <location>
        <begin position="317"/>
        <end position="336"/>
    </location>
</feature>
<feature type="domain" description="F-box" evidence="2">
    <location>
        <begin position="735"/>
        <end position="783"/>
    </location>
</feature>
<dbReference type="AlphaFoldDB" id="A0A6A3FT74"/>
<gene>
    <name evidence="3" type="ORF">PF009_g2797</name>
</gene>
<feature type="transmembrane region" description="Helical" evidence="1">
    <location>
        <begin position="187"/>
        <end position="209"/>
    </location>
</feature>
<evidence type="ECO:0000313" key="3">
    <source>
        <dbReference type="EMBL" id="KAE8947596.1"/>
    </source>
</evidence>